<feature type="compositionally biased region" description="Basic and acidic residues" evidence="1">
    <location>
        <begin position="439"/>
        <end position="449"/>
    </location>
</feature>
<accession>A0A151GQX4</accession>
<dbReference type="InParanoid" id="A0A151GQX4"/>
<evidence type="ECO:0000313" key="3">
    <source>
        <dbReference type="Proteomes" id="UP000076580"/>
    </source>
</evidence>
<proteinExistence type="predicted"/>
<dbReference type="EMBL" id="LAYC01000001">
    <property type="protein sequence ID" value="KYK59509.1"/>
    <property type="molecule type" value="Genomic_DNA"/>
</dbReference>
<dbReference type="STRING" id="98403.A0A151GQX4"/>
<dbReference type="GeneID" id="63713282"/>
<reference evidence="2 3" key="1">
    <citation type="journal article" date="2016" name="Sci. Rep.">
        <title>Insights into Adaptations to a Near-Obligate Nematode Endoparasitic Lifestyle from the Finished Genome of Drechmeria coniospora.</title>
        <authorList>
            <person name="Zhang L."/>
            <person name="Zhou Z."/>
            <person name="Guo Q."/>
            <person name="Fokkens L."/>
            <person name="Miskei M."/>
            <person name="Pocsi I."/>
            <person name="Zhang W."/>
            <person name="Chen M."/>
            <person name="Wang L."/>
            <person name="Sun Y."/>
            <person name="Donzelli B.G."/>
            <person name="Gibson D.M."/>
            <person name="Nelson D.R."/>
            <person name="Luo J.G."/>
            <person name="Rep M."/>
            <person name="Liu H."/>
            <person name="Yang S."/>
            <person name="Wang J."/>
            <person name="Krasnoff S.B."/>
            <person name="Xu Y."/>
            <person name="Molnar I."/>
            <person name="Lin M."/>
        </authorList>
    </citation>
    <scope>NUCLEOTIDE SEQUENCE [LARGE SCALE GENOMIC DNA]</scope>
    <source>
        <strain evidence="2 3">ARSEF 6962</strain>
    </source>
</reference>
<comment type="caution">
    <text evidence="2">The sequence shown here is derived from an EMBL/GenBank/DDBJ whole genome shotgun (WGS) entry which is preliminary data.</text>
</comment>
<protein>
    <submittedName>
        <fullName evidence="2">Uncharacterized protein</fullName>
    </submittedName>
</protein>
<name>A0A151GQX4_DRECN</name>
<dbReference type="AlphaFoldDB" id="A0A151GQX4"/>
<gene>
    <name evidence="2" type="ORF">DCS_00639</name>
</gene>
<sequence length="514" mass="58031">MQPIYVKAPLSGKSRFLLFAASPPDLGPSLFRYPDERMALSGTTVFPWECRDKEDQARASYEHPLRHTNHVLVEENTRLKRILRENGISWSPIAQAHLQQVNPALRRTRSAKAAHAHDSARPALPTEVILRILKFAMTSPAPIIDPLSPLVGENLSDEERLRGNQIAIHFLATCKALHVEGTRYLWECNSFTFTTPQALRNFAELGAEFRQRITHVNLRVVARYFDDQRRKHKLERYYHADLKRDQVLKVQLRPREPPLVRGGFRCYTWTQIVDFLVALRAPYDPAHRFRSDLNPRPRLLPALGSVRLDLINFSDTLLPFSGSELHDIASHELGCTLNELRVTGMPFDDAGMKASAELSGMLKDEGLYLDGPAAFVAHAKHLQPLSGKKWCARVIRAWIGDPSASDVDDMADDDANGHLAHFSGGYHPRLGALPPAPAEEDHPPSTRDEDSVIWKRVLSSRDGVEREWVQFSRFSGYEITDSDYDSEDEGICPCCGETHPGSSFLEFMMDDVVD</sequence>
<evidence type="ECO:0000256" key="1">
    <source>
        <dbReference type="SAM" id="MobiDB-lite"/>
    </source>
</evidence>
<evidence type="ECO:0000313" key="2">
    <source>
        <dbReference type="EMBL" id="KYK59509.1"/>
    </source>
</evidence>
<feature type="region of interest" description="Disordered" evidence="1">
    <location>
        <begin position="430"/>
        <end position="449"/>
    </location>
</feature>
<keyword evidence="3" id="KW-1185">Reference proteome</keyword>
<dbReference type="Proteomes" id="UP000076580">
    <property type="component" value="Chromosome 01"/>
</dbReference>
<organism evidence="2 3">
    <name type="scientific">Drechmeria coniospora</name>
    <name type="common">Nematophagous fungus</name>
    <name type="synonym">Meria coniospora</name>
    <dbReference type="NCBI Taxonomy" id="98403"/>
    <lineage>
        <taxon>Eukaryota</taxon>
        <taxon>Fungi</taxon>
        <taxon>Dikarya</taxon>
        <taxon>Ascomycota</taxon>
        <taxon>Pezizomycotina</taxon>
        <taxon>Sordariomycetes</taxon>
        <taxon>Hypocreomycetidae</taxon>
        <taxon>Hypocreales</taxon>
        <taxon>Ophiocordycipitaceae</taxon>
        <taxon>Drechmeria</taxon>
    </lineage>
</organism>
<dbReference type="RefSeq" id="XP_040658861.1">
    <property type="nucleotide sequence ID" value="XM_040797978.1"/>
</dbReference>